<evidence type="ECO:0000313" key="2">
    <source>
        <dbReference type="EMBL" id="MFD2484807.1"/>
    </source>
</evidence>
<evidence type="ECO:0008006" key="4">
    <source>
        <dbReference type="Google" id="ProtNLM"/>
    </source>
</evidence>
<dbReference type="RefSeq" id="WP_344276195.1">
    <property type="nucleotide sequence ID" value="NZ_BAAAHV010000012.1"/>
</dbReference>
<gene>
    <name evidence="2" type="ORF">ACFSUT_31345</name>
</gene>
<protein>
    <recommendedName>
        <fullName evidence="4">ESX-1 secretion-associated protein</fullName>
    </recommendedName>
</protein>
<evidence type="ECO:0000256" key="1">
    <source>
        <dbReference type="SAM" id="MobiDB-lite"/>
    </source>
</evidence>
<organism evidence="2 3">
    <name type="scientific">Amycolatopsis albidoflavus</name>
    <dbReference type="NCBI Taxonomy" id="102226"/>
    <lineage>
        <taxon>Bacteria</taxon>
        <taxon>Bacillati</taxon>
        <taxon>Actinomycetota</taxon>
        <taxon>Actinomycetes</taxon>
        <taxon>Pseudonocardiales</taxon>
        <taxon>Pseudonocardiaceae</taxon>
        <taxon>Amycolatopsis</taxon>
    </lineage>
</organism>
<feature type="compositionally biased region" description="Gly residues" evidence="1">
    <location>
        <begin position="124"/>
        <end position="138"/>
    </location>
</feature>
<dbReference type="EMBL" id="JBHUKQ010000015">
    <property type="protein sequence ID" value="MFD2484807.1"/>
    <property type="molecule type" value="Genomic_DNA"/>
</dbReference>
<sequence length="150" mass="14655">MSDASFIKGDPEAMAVFSAQTKAPAPPASLARLGEPVSPLGTVEGILMAVLDKAATGVVGAYIGNTSEDMTTISAKVKAAAAQYKATDLINSIDLATSTMKVADKGIGVLKQFSGAGKTPSTGTGTGAGTGTGTGTGGASPEHPSAPESV</sequence>
<evidence type="ECO:0000313" key="3">
    <source>
        <dbReference type="Proteomes" id="UP001597542"/>
    </source>
</evidence>
<feature type="compositionally biased region" description="Low complexity" evidence="1">
    <location>
        <begin position="114"/>
        <end position="123"/>
    </location>
</feature>
<keyword evidence="3" id="KW-1185">Reference proteome</keyword>
<dbReference type="Proteomes" id="UP001597542">
    <property type="component" value="Unassembled WGS sequence"/>
</dbReference>
<comment type="caution">
    <text evidence="2">The sequence shown here is derived from an EMBL/GenBank/DDBJ whole genome shotgun (WGS) entry which is preliminary data.</text>
</comment>
<proteinExistence type="predicted"/>
<reference evidence="3" key="1">
    <citation type="journal article" date="2019" name="Int. J. Syst. Evol. Microbiol.">
        <title>The Global Catalogue of Microorganisms (GCM) 10K type strain sequencing project: providing services to taxonomists for standard genome sequencing and annotation.</title>
        <authorList>
            <consortium name="The Broad Institute Genomics Platform"/>
            <consortium name="The Broad Institute Genome Sequencing Center for Infectious Disease"/>
            <person name="Wu L."/>
            <person name="Ma J."/>
        </authorList>
    </citation>
    <scope>NUCLEOTIDE SEQUENCE [LARGE SCALE GENOMIC DNA]</scope>
    <source>
        <strain evidence="3">CGMCC 4.7638</strain>
    </source>
</reference>
<name>A0ABW5I8B9_9PSEU</name>
<accession>A0ABW5I8B9</accession>
<feature type="region of interest" description="Disordered" evidence="1">
    <location>
        <begin position="113"/>
        <end position="150"/>
    </location>
</feature>